<accession>A0ABQ9UVP5</accession>
<evidence type="ECO:0000313" key="2">
    <source>
        <dbReference type="Proteomes" id="UP001266305"/>
    </source>
</evidence>
<keyword evidence="2" id="KW-1185">Reference proteome</keyword>
<comment type="caution">
    <text evidence="1">The sequence shown here is derived from an EMBL/GenBank/DDBJ whole genome shotgun (WGS) entry which is preliminary data.</text>
</comment>
<name>A0ABQ9UVP5_SAGOE</name>
<reference evidence="1 2" key="1">
    <citation type="submission" date="2023-05" db="EMBL/GenBank/DDBJ databases">
        <title>B98-5 Cell Line De Novo Hybrid Assembly: An Optical Mapping Approach.</title>
        <authorList>
            <person name="Kananen K."/>
            <person name="Auerbach J.A."/>
            <person name="Kautto E."/>
            <person name="Blachly J.S."/>
        </authorList>
    </citation>
    <scope>NUCLEOTIDE SEQUENCE [LARGE SCALE GENOMIC DNA]</scope>
    <source>
        <strain evidence="1">B95-8</strain>
        <tissue evidence="1">Cell line</tissue>
    </source>
</reference>
<gene>
    <name evidence="1" type="ORF">P7K49_021886</name>
</gene>
<dbReference type="EMBL" id="JASSZA010000010">
    <property type="protein sequence ID" value="KAK2100538.1"/>
    <property type="molecule type" value="Genomic_DNA"/>
</dbReference>
<sequence length="62" mass="6655">MMSDSEVISRICLESGTEGGQYSLDTTRPLIPDQAPKSTCLGAASEQLLAKGAELLRDGQWK</sequence>
<proteinExistence type="predicted"/>
<protein>
    <submittedName>
        <fullName evidence="1">Uncharacterized protein</fullName>
    </submittedName>
</protein>
<organism evidence="1 2">
    <name type="scientific">Saguinus oedipus</name>
    <name type="common">Cotton-top tamarin</name>
    <name type="synonym">Oedipomidas oedipus</name>
    <dbReference type="NCBI Taxonomy" id="9490"/>
    <lineage>
        <taxon>Eukaryota</taxon>
        <taxon>Metazoa</taxon>
        <taxon>Chordata</taxon>
        <taxon>Craniata</taxon>
        <taxon>Vertebrata</taxon>
        <taxon>Euteleostomi</taxon>
        <taxon>Mammalia</taxon>
        <taxon>Eutheria</taxon>
        <taxon>Euarchontoglires</taxon>
        <taxon>Primates</taxon>
        <taxon>Haplorrhini</taxon>
        <taxon>Platyrrhini</taxon>
        <taxon>Cebidae</taxon>
        <taxon>Callitrichinae</taxon>
        <taxon>Saguinus</taxon>
    </lineage>
</organism>
<dbReference type="Proteomes" id="UP001266305">
    <property type="component" value="Unassembled WGS sequence"/>
</dbReference>
<evidence type="ECO:0000313" key="1">
    <source>
        <dbReference type="EMBL" id="KAK2100538.1"/>
    </source>
</evidence>